<comment type="caution">
    <text evidence="2">The sequence shown here is derived from an EMBL/GenBank/DDBJ whole genome shotgun (WGS) entry which is preliminary data.</text>
</comment>
<sequence length="82" mass="8772">MYSGKWDFRTCTHCFGHARNPCDFCGSQGVVRVPCPHRRAAEDRSLSSKPRTGGAHPDKPGPRGPRGPANGDPDRGVAAGRS</sequence>
<gene>
    <name evidence="2" type="ORF">GQ607_010880</name>
</gene>
<dbReference type="EMBL" id="WOWK01000066">
    <property type="protein sequence ID" value="KAF0321947.1"/>
    <property type="molecule type" value="Genomic_DNA"/>
</dbReference>
<name>A0A8H3WC46_9PEZI</name>
<organism evidence="2 3">
    <name type="scientific">Colletotrichum asianum</name>
    <dbReference type="NCBI Taxonomy" id="702518"/>
    <lineage>
        <taxon>Eukaryota</taxon>
        <taxon>Fungi</taxon>
        <taxon>Dikarya</taxon>
        <taxon>Ascomycota</taxon>
        <taxon>Pezizomycotina</taxon>
        <taxon>Sordariomycetes</taxon>
        <taxon>Hypocreomycetidae</taxon>
        <taxon>Glomerellales</taxon>
        <taxon>Glomerellaceae</taxon>
        <taxon>Colletotrichum</taxon>
        <taxon>Colletotrichum gloeosporioides species complex</taxon>
    </lineage>
</organism>
<feature type="region of interest" description="Disordered" evidence="1">
    <location>
        <begin position="39"/>
        <end position="82"/>
    </location>
</feature>
<protein>
    <submittedName>
        <fullName evidence="2">Uncharacterized protein</fullName>
    </submittedName>
</protein>
<accession>A0A8H3WC46</accession>
<proteinExistence type="predicted"/>
<evidence type="ECO:0000256" key="1">
    <source>
        <dbReference type="SAM" id="MobiDB-lite"/>
    </source>
</evidence>
<evidence type="ECO:0000313" key="2">
    <source>
        <dbReference type="EMBL" id="KAF0321947.1"/>
    </source>
</evidence>
<keyword evidence="3" id="KW-1185">Reference proteome</keyword>
<dbReference type="Proteomes" id="UP000434172">
    <property type="component" value="Unassembled WGS sequence"/>
</dbReference>
<reference evidence="2 3" key="1">
    <citation type="submission" date="2019-12" db="EMBL/GenBank/DDBJ databases">
        <title>A genome sequence resource for the geographically widespread anthracnose pathogen Colletotrichum asianum.</title>
        <authorList>
            <person name="Meng Y."/>
        </authorList>
    </citation>
    <scope>NUCLEOTIDE SEQUENCE [LARGE SCALE GENOMIC DNA]</scope>
    <source>
        <strain evidence="2 3">ICMP 18580</strain>
    </source>
</reference>
<dbReference type="AlphaFoldDB" id="A0A8H3WC46"/>
<evidence type="ECO:0000313" key="3">
    <source>
        <dbReference type="Proteomes" id="UP000434172"/>
    </source>
</evidence>